<dbReference type="Proteomes" id="UP000777265">
    <property type="component" value="Unassembled WGS sequence"/>
</dbReference>
<dbReference type="Pfam" id="PF13091">
    <property type="entry name" value="PLDc_2"/>
    <property type="match status" value="1"/>
</dbReference>
<dbReference type="EMBL" id="JAAYEE010000115">
    <property type="protein sequence ID" value="NLW35214.1"/>
    <property type="molecule type" value="Genomic_DNA"/>
</dbReference>
<dbReference type="SUPFAM" id="SSF56024">
    <property type="entry name" value="Phospholipase D/nuclease"/>
    <property type="match status" value="1"/>
</dbReference>
<name>A0A971M4R4_9BACT</name>
<organism evidence="2 3">
    <name type="scientific">Syntrophorhabdus aromaticivorans</name>
    <dbReference type="NCBI Taxonomy" id="328301"/>
    <lineage>
        <taxon>Bacteria</taxon>
        <taxon>Pseudomonadati</taxon>
        <taxon>Thermodesulfobacteriota</taxon>
        <taxon>Syntrophorhabdia</taxon>
        <taxon>Syntrophorhabdales</taxon>
        <taxon>Syntrophorhabdaceae</taxon>
        <taxon>Syntrophorhabdus</taxon>
    </lineage>
</organism>
<dbReference type="Gene3D" id="3.30.870.10">
    <property type="entry name" value="Endonuclease Chain A"/>
    <property type="match status" value="1"/>
</dbReference>
<reference evidence="2" key="1">
    <citation type="journal article" date="2020" name="Biotechnol. Biofuels">
        <title>New insights from the biogas microbiome by comprehensive genome-resolved metagenomics of nearly 1600 species originating from multiple anaerobic digesters.</title>
        <authorList>
            <person name="Campanaro S."/>
            <person name="Treu L."/>
            <person name="Rodriguez-R L.M."/>
            <person name="Kovalovszki A."/>
            <person name="Ziels R.M."/>
            <person name="Maus I."/>
            <person name="Zhu X."/>
            <person name="Kougias P.G."/>
            <person name="Basile A."/>
            <person name="Luo G."/>
            <person name="Schluter A."/>
            <person name="Konstantinidis K.T."/>
            <person name="Angelidaki I."/>
        </authorList>
    </citation>
    <scope>NUCLEOTIDE SEQUENCE</scope>
    <source>
        <strain evidence="2">AS06rmzACSIP_7</strain>
    </source>
</reference>
<sequence>MKIPTCIDDKHTITHNKAMVIDKITGSFNFPKSAEELNAENLLIVKSKWIVKIYARN</sequence>
<dbReference type="AlphaFoldDB" id="A0A971M4R4"/>
<reference evidence="2" key="2">
    <citation type="submission" date="2020-01" db="EMBL/GenBank/DDBJ databases">
        <authorList>
            <person name="Campanaro S."/>
        </authorList>
    </citation>
    <scope>NUCLEOTIDE SEQUENCE</scope>
    <source>
        <strain evidence="2">AS06rmzACSIP_7</strain>
    </source>
</reference>
<proteinExistence type="predicted"/>
<dbReference type="InterPro" id="IPR025202">
    <property type="entry name" value="PLD-like_dom"/>
</dbReference>
<gene>
    <name evidence="2" type="ORF">GXY80_07005</name>
</gene>
<comment type="caution">
    <text evidence="2">The sequence shown here is derived from an EMBL/GenBank/DDBJ whole genome shotgun (WGS) entry which is preliminary data.</text>
</comment>
<protein>
    <recommendedName>
        <fullName evidence="1">Phospholipase D-like domain-containing protein</fullName>
    </recommendedName>
</protein>
<accession>A0A971M4R4</accession>
<feature type="domain" description="Phospholipase D-like" evidence="1">
    <location>
        <begin position="10"/>
        <end position="55"/>
    </location>
</feature>
<evidence type="ECO:0000259" key="1">
    <source>
        <dbReference type="Pfam" id="PF13091"/>
    </source>
</evidence>
<evidence type="ECO:0000313" key="3">
    <source>
        <dbReference type="Proteomes" id="UP000777265"/>
    </source>
</evidence>
<evidence type="ECO:0000313" key="2">
    <source>
        <dbReference type="EMBL" id="NLW35214.1"/>
    </source>
</evidence>